<reference evidence="2 3" key="1">
    <citation type="submission" date="2024-11" db="EMBL/GenBank/DDBJ databases">
        <title>Chromosome-level genome assembly of the freshwater bivalve Anodonta woodiana.</title>
        <authorList>
            <person name="Chen X."/>
        </authorList>
    </citation>
    <scope>NUCLEOTIDE SEQUENCE [LARGE SCALE GENOMIC DNA]</scope>
    <source>
        <strain evidence="2">MN2024</strain>
        <tissue evidence="2">Gills</tissue>
    </source>
</reference>
<name>A0ABD3VCG5_SINWO</name>
<feature type="region of interest" description="Disordered" evidence="1">
    <location>
        <begin position="220"/>
        <end position="247"/>
    </location>
</feature>
<dbReference type="EMBL" id="JBJQND010000012">
    <property type="protein sequence ID" value="KAL3859281.1"/>
    <property type="molecule type" value="Genomic_DNA"/>
</dbReference>
<accession>A0ABD3VCG5</accession>
<evidence type="ECO:0000313" key="3">
    <source>
        <dbReference type="Proteomes" id="UP001634394"/>
    </source>
</evidence>
<comment type="caution">
    <text evidence="2">The sequence shown here is derived from an EMBL/GenBank/DDBJ whole genome shotgun (WGS) entry which is preliminary data.</text>
</comment>
<dbReference type="AlphaFoldDB" id="A0ABD3VCG5"/>
<keyword evidence="3" id="KW-1185">Reference proteome</keyword>
<organism evidence="2 3">
    <name type="scientific">Sinanodonta woodiana</name>
    <name type="common">Chinese pond mussel</name>
    <name type="synonym">Anodonta woodiana</name>
    <dbReference type="NCBI Taxonomy" id="1069815"/>
    <lineage>
        <taxon>Eukaryota</taxon>
        <taxon>Metazoa</taxon>
        <taxon>Spiralia</taxon>
        <taxon>Lophotrochozoa</taxon>
        <taxon>Mollusca</taxon>
        <taxon>Bivalvia</taxon>
        <taxon>Autobranchia</taxon>
        <taxon>Heteroconchia</taxon>
        <taxon>Palaeoheterodonta</taxon>
        <taxon>Unionida</taxon>
        <taxon>Unionoidea</taxon>
        <taxon>Unionidae</taxon>
        <taxon>Unioninae</taxon>
        <taxon>Sinanodonta</taxon>
    </lineage>
</organism>
<evidence type="ECO:0000313" key="2">
    <source>
        <dbReference type="EMBL" id="KAL3859281.1"/>
    </source>
</evidence>
<sequence length="297" mass="34245">MEFHPGSLNNMNDVSSAVNCDDFAERETRQAFLKTCPMKERIPLIKIESYADDYGKYEGVEKKGRIVGMKTSFVDDNIEREPYLHKEKTVAEMNLERKRALLASLEKCDFRKRMVGGFRRGTVPYLTVNNTVDREERWPQTCERHYSVGDRKDEEQTAHPKQTRHTSLPCIFQARKDSFFPSISPVDEDIQEFIVTPSPSEPRRRQSLPCILQNISHSGILATGSDPKNDTQKHQSVQKPNDGKRGLVGNEIHSFFNLWETSKHTRTEHGKHGHIHPVTYGNKECRCYGIRPRTQTL</sequence>
<dbReference type="Proteomes" id="UP001634394">
    <property type="component" value="Unassembled WGS sequence"/>
</dbReference>
<protein>
    <submittedName>
        <fullName evidence="2">Uncharacterized protein</fullName>
    </submittedName>
</protein>
<gene>
    <name evidence="2" type="ORF">ACJMK2_009507</name>
</gene>
<proteinExistence type="predicted"/>
<evidence type="ECO:0000256" key="1">
    <source>
        <dbReference type="SAM" id="MobiDB-lite"/>
    </source>
</evidence>